<gene>
    <name evidence="1" type="ORF">BDV29DRAFT_189959</name>
</gene>
<evidence type="ECO:0000313" key="1">
    <source>
        <dbReference type="EMBL" id="KAB8075833.1"/>
    </source>
</evidence>
<proteinExistence type="predicted"/>
<reference evidence="1 2" key="1">
    <citation type="submission" date="2019-04" db="EMBL/GenBank/DDBJ databases">
        <title>Friends and foes A comparative genomics study of 23 Aspergillus species from section Flavi.</title>
        <authorList>
            <consortium name="DOE Joint Genome Institute"/>
            <person name="Kjaerbolling I."/>
            <person name="Vesth T."/>
            <person name="Frisvad J.C."/>
            <person name="Nybo J.L."/>
            <person name="Theobald S."/>
            <person name="Kildgaard S."/>
            <person name="Isbrandt T."/>
            <person name="Kuo A."/>
            <person name="Sato A."/>
            <person name="Lyhne E.K."/>
            <person name="Kogle M.E."/>
            <person name="Wiebenga A."/>
            <person name="Kun R.S."/>
            <person name="Lubbers R.J."/>
            <person name="Makela M.R."/>
            <person name="Barry K."/>
            <person name="Chovatia M."/>
            <person name="Clum A."/>
            <person name="Daum C."/>
            <person name="Haridas S."/>
            <person name="He G."/>
            <person name="LaButti K."/>
            <person name="Lipzen A."/>
            <person name="Mondo S."/>
            <person name="Riley R."/>
            <person name="Salamov A."/>
            <person name="Simmons B.A."/>
            <person name="Magnuson J.K."/>
            <person name="Henrissat B."/>
            <person name="Mortensen U.H."/>
            <person name="Larsen T.O."/>
            <person name="Devries R.P."/>
            <person name="Grigoriev I.V."/>
            <person name="Machida M."/>
            <person name="Baker S.E."/>
            <person name="Andersen M.R."/>
        </authorList>
    </citation>
    <scope>NUCLEOTIDE SEQUENCE [LARGE SCALE GENOMIC DNA]</scope>
    <source>
        <strain evidence="1 2">CBS 151.66</strain>
    </source>
</reference>
<dbReference type="InterPro" id="IPR021833">
    <property type="entry name" value="DUF3425"/>
</dbReference>
<name>A0A5N5X4Z8_9EURO</name>
<dbReference type="OrthoDB" id="125347at2759"/>
<evidence type="ECO:0008006" key="3">
    <source>
        <dbReference type="Google" id="ProtNLM"/>
    </source>
</evidence>
<dbReference type="PANTHER" id="PTHR38116:SF1">
    <property type="entry name" value="BZIP DOMAIN-CONTAINING PROTEIN"/>
    <property type="match status" value="1"/>
</dbReference>
<dbReference type="EMBL" id="ML732189">
    <property type="protein sequence ID" value="KAB8075833.1"/>
    <property type="molecule type" value="Genomic_DNA"/>
</dbReference>
<dbReference type="AlphaFoldDB" id="A0A5N5X4Z8"/>
<dbReference type="Pfam" id="PF11905">
    <property type="entry name" value="DUF3425"/>
    <property type="match status" value="1"/>
</dbReference>
<protein>
    <recommendedName>
        <fullName evidence="3">BZIP domain-containing protein</fullName>
    </recommendedName>
</protein>
<keyword evidence="2" id="KW-1185">Reference proteome</keyword>
<sequence>MNSTYYVPPLCDTVATAEEKRQRKRIQNRLNQRARRFRVREGNAPDSKTKRHPFRVHRWRLGYETSSAPYTASKLGSRHHDHRLASVEYNIEANKQHHEAESSSRATLDVPNALVASDNSLETMLLPADHLLHLIHYNIFRGVHITKEVIGPLTISIIPGVERDEIVAGYGPVPGFSMLLAASPDLPECLVPTSLQMEVEHATWINLFPFAKMRDNLISWQKCFDHAELVEDLLGLTIPADMFAAPWTSQEPIASKMTLLDGDDDEITTARKGLILWGEPHNPDSWEATPGFLRKWGWTAEGCEELIESSNRWRNIRGEEPIRLFECE</sequence>
<organism evidence="1 2">
    <name type="scientific">Aspergillus leporis</name>
    <dbReference type="NCBI Taxonomy" id="41062"/>
    <lineage>
        <taxon>Eukaryota</taxon>
        <taxon>Fungi</taxon>
        <taxon>Dikarya</taxon>
        <taxon>Ascomycota</taxon>
        <taxon>Pezizomycotina</taxon>
        <taxon>Eurotiomycetes</taxon>
        <taxon>Eurotiomycetidae</taxon>
        <taxon>Eurotiales</taxon>
        <taxon>Aspergillaceae</taxon>
        <taxon>Aspergillus</taxon>
        <taxon>Aspergillus subgen. Circumdati</taxon>
    </lineage>
</organism>
<dbReference type="PANTHER" id="PTHR38116">
    <property type="entry name" value="CHROMOSOME 7, WHOLE GENOME SHOTGUN SEQUENCE"/>
    <property type="match status" value="1"/>
</dbReference>
<evidence type="ECO:0000313" key="2">
    <source>
        <dbReference type="Proteomes" id="UP000326565"/>
    </source>
</evidence>
<accession>A0A5N5X4Z8</accession>
<dbReference type="Proteomes" id="UP000326565">
    <property type="component" value="Unassembled WGS sequence"/>
</dbReference>